<dbReference type="OrthoDB" id="4167490at2759"/>
<accession>A0A8H3JAW3</accession>
<organism evidence="1 2">
    <name type="scientific">Alectoria fallacina</name>
    <dbReference type="NCBI Taxonomy" id="1903189"/>
    <lineage>
        <taxon>Eukaryota</taxon>
        <taxon>Fungi</taxon>
        <taxon>Dikarya</taxon>
        <taxon>Ascomycota</taxon>
        <taxon>Pezizomycotina</taxon>
        <taxon>Lecanoromycetes</taxon>
        <taxon>OSLEUM clade</taxon>
        <taxon>Lecanoromycetidae</taxon>
        <taxon>Lecanorales</taxon>
        <taxon>Lecanorineae</taxon>
        <taxon>Parmeliaceae</taxon>
        <taxon>Alectoria</taxon>
    </lineage>
</organism>
<evidence type="ECO:0000313" key="2">
    <source>
        <dbReference type="Proteomes" id="UP000664203"/>
    </source>
</evidence>
<protein>
    <submittedName>
        <fullName evidence="1">Uncharacterized protein</fullName>
    </submittedName>
</protein>
<gene>
    <name evidence="1" type="ORF">ALECFALPRED_000797</name>
</gene>
<reference evidence="1" key="1">
    <citation type="submission" date="2021-03" db="EMBL/GenBank/DDBJ databases">
        <authorList>
            <person name="Tagirdzhanova G."/>
        </authorList>
    </citation>
    <scope>NUCLEOTIDE SEQUENCE</scope>
</reference>
<sequence length="178" mass="20478">MGPKDRYFGCAWAHLEANIPVKLLHGPWTEDRLSFLHTLNEGGANIDAENKAMLIKGLVEVIREDNYRAADVILNLEHRIERRSGYRTAFIIKPHTELLRVAVIEGGCHWDITMRLIWMESSDINFTDPAVVNWAEKKIEQGVCIGRWLLDKLEKRRNRDREAKEQLEIVGCDGLAMT</sequence>
<name>A0A8H3JAW3_9LECA</name>
<dbReference type="EMBL" id="CAJPDR010001140">
    <property type="protein sequence ID" value="CAF9943619.1"/>
    <property type="molecule type" value="Genomic_DNA"/>
</dbReference>
<dbReference type="Proteomes" id="UP000664203">
    <property type="component" value="Unassembled WGS sequence"/>
</dbReference>
<proteinExistence type="predicted"/>
<evidence type="ECO:0000313" key="1">
    <source>
        <dbReference type="EMBL" id="CAF9943619.1"/>
    </source>
</evidence>
<dbReference type="AlphaFoldDB" id="A0A8H3JAW3"/>
<comment type="caution">
    <text evidence="1">The sequence shown here is derived from an EMBL/GenBank/DDBJ whole genome shotgun (WGS) entry which is preliminary data.</text>
</comment>
<keyword evidence="2" id="KW-1185">Reference proteome</keyword>